<dbReference type="HOGENOM" id="CLU_000445_90_10_11"/>
<keyword evidence="9" id="KW-1185">Reference proteome</keyword>
<protein>
    <submittedName>
        <fullName evidence="8">Two-component system response regulator</fullName>
    </submittedName>
</protein>
<evidence type="ECO:0000313" key="9">
    <source>
        <dbReference type="Proteomes" id="UP000027178"/>
    </source>
</evidence>
<dbReference type="SMART" id="SM00421">
    <property type="entry name" value="HTH_LUXR"/>
    <property type="match status" value="1"/>
</dbReference>
<keyword evidence="2" id="KW-0805">Transcription regulation</keyword>
<dbReference type="PROSITE" id="PS00622">
    <property type="entry name" value="HTH_LUXR_1"/>
    <property type="match status" value="1"/>
</dbReference>
<keyword evidence="1 5" id="KW-0597">Phosphoprotein</keyword>
<dbReference type="SMART" id="SM00448">
    <property type="entry name" value="REC"/>
    <property type="match status" value="1"/>
</dbReference>
<feature type="domain" description="Response regulatory" evidence="7">
    <location>
        <begin position="5"/>
        <end position="122"/>
    </location>
</feature>
<dbReference type="Gene3D" id="3.40.50.2300">
    <property type="match status" value="1"/>
</dbReference>
<dbReference type="PROSITE" id="PS50110">
    <property type="entry name" value="RESPONSE_REGULATORY"/>
    <property type="match status" value="1"/>
</dbReference>
<evidence type="ECO:0000313" key="8">
    <source>
        <dbReference type="EMBL" id="KDN85111.1"/>
    </source>
</evidence>
<dbReference type="PANTHER" id="PTHR43214:SF24">
    <property type="entry name" value="TRANSCRIPTIONAL REGULATORY PROTEIN NARL-RELATED"/>
    <property type="match status" value="1"/>
</dbReference>
<dbReference type="GO" id="GO:0003677">
    <property type="term" value="F:DNA binding"/>
    <property type="evidence" value="ECO:0007669"/>
    <property type="project" value="UniProtKB-KW"/>
</dbReference>
<name>A0A066Z447_9ACTN</name>
<dbReference type="InterPro" id="IPR011006">
    <property type="entry name" value="CheY-like_superfamily"/>
</dbReference>
<evidence type="ECO:0000256" key="4">
    <source>
        <dbReference type="ARBA" id="ARBA00023163"/>
    </source>
</evidence>
<comment type="caution">
    <text evidence="8">The sequence shown here is derived from an EMBL/GenBank/DDBJ whole genome shotgun (WGS) entry which is preliminary data.</text>
</comment>
<dbReference type="InterPro" id="IPR000792">
    <property type="entry name" value="Tscrpt_reg_LuxR_C"/>
</dbReference>
<organism evidence="8 9">
    <name type="scientific">Kitasatospora cheerisanensis KCTC 2395</name>
    <dbReference type="NCBI Taxonomy" id="1348663"/>
    <lineage>
        <taxon>Bacteria</taxon>
        <taxon>Bacillati</taxon>
        <taxon>Actinomycetota</taxon>
        <taxon>Actinomycetes</taxon>
        <taxon>Kitasatosporales</taxon>
        <taxon>Streptomycetaceae</taxon>
        <taxon>Kitasatospora</taxon>
    </lineage>
</organism>
<dbReference type="InterPro" id="IPR058245">
    <property type="entry name" value="NreC/VraR/RcsB-like_REC"/>
</dbReference>
<proteinExistence type="predicted"/>
<evidence type="ECO:0000256" key="3">
    <source>
        <dbReference type="ARBA" id="ARBA00023125"/>
    </source>
</evidence>
<reference evidence="8 9" key="1">
    <citation type="submission" date="2014-05" db="EMBL/GenBank/DDBJ databases">
        <title>Draft Genome Sequence of Kitasatospora cheerisanensis KCTC 2395.</title>
        <authorList>
            <person name="Nam D.H."/>
        </authorList>
    </citation>
    <scope>NUCLEOTIDE SEQUENCE [LARGE SCALE GENOMIC DNA]</scope>
    <source>
        <strain evidence="8 9">KCTC 2395</strain>
    </source>
</reference>
<gene>
    <name evidence="8" type="ORF">KCH_32100</name>
</gene>
<evidence type="ECO:0000259" key="7">
    <source>
        <dbReference type="PROSITE" id="PS50110"/>
    </source>
</evidence>
<dbReference type="InterPro" id="IPR039420">
    <property type="entry name" value="WalR-like"/>
</dbReference>
<dbReference type="InterPro" id="IPR001789">
    <property type="entry name" value="Sig_transdc_resp-reg_receiver"/>
</dbReference>
<keyword evidence="4" id="KW-0804">Transcription</keyword>
<evidence type="ECO:0000256" key="2">
    <source>
        <dbReference type="ARBA" id="ARBA00023015"/>
    </source>
</evidence>
<dbReference type="PATRIC" id="fig|1348663.4.peg.3084"/>
<dbReference type="AlphaFoldDB" id="A0A066Z447"/>
<dbReference type="PRINTS" id="PR00038">
    <property type="entry name" value="HTHLUXR"/>
</dbReference>
<dbReference type="SUPFAM" id="SSF46894">
    <property type="entry name" value="C-terminal effector domain of the bipartite response regulators"/>
    <property type="match status" value="1"/>
</dbReference>
<dbReference type="InterPro" id="IPR016032">
    <property type="entry name" value="Sig_transdc_resp-reg_C-effctor"/>
</dbReference>
<accession>A0A066Z447</accession>
<dbReference type="PANTHER" id="PTHR43214">
    <property type="entry name" value="TWO-COMPONENT RESPONSE REGULATOR"/>
    <property type="match status" value="1"/>
</dbReference>
<dbReference type="CDD" id="cd17535">
    <property type="entry name" value="REC_NarL-like"/>
    <property type="match status" value="1"/>
</dbReference>
<dbReference type="GO" id="GO:0000160">
    <property type="term" value="P:phosphorelay signal transduction system"/>
    <property type="evidence" value="ECO:0007669"/>
    <property type="project" value="InterPro"/>
</dbReference>
<dbReference type="SUPFAM" id="SSF52172">
    <property type="entry name" value="CheY-like"/>
    <property type="match status" value="1"/>
</dbReference>
<dbReference type="CDD" id="cd06170">
    <property type="entry name" value="LuxR_C_like"/>
    <property type="match status" value="1"/>
</dbReference>
<dbReference type="EMBL" id="JNBY01000087">
    <property type="protein sequence ID" value="KDN85111.1"/>
    <property type="molecule type" value="Genomic_DNA"/>
</dbReference>
<sequence length="222" mass="23398">MTMIKVLLVDDEELIRAGLRAVLDAQDGIAVVGEAEDGAHALGLVRSLRPDVVLMDVRMPGVDGLAATRAILRGVDEPPKILVVTTFEADDYVYEALRAGADGFLLKRSRPAEIAQAVRLVAAGESLLFPAAIRRLAAARAERAADGGAVARAGLTEREGQVLRLMARGLSNAEIGDRLHLGVQTVKTHVSSLLGKLGARDRTQAVIAAYESGFVTPSADGD</sequence>
<dbReference type="GO" id="GO:0006355">
    <property type="term" value="P:regulation of DNA-templated transcription"/>
    <property type="evidence" value="ECO:0007669"/>
    <property type="project" value="InterPro"/>
</dbReference>
<evidence type="ECO:0000259" key="6">
    <source>
        <dbReference type="PROSITE" id="PS50043"/>
    </source>
</evidence>
<dbReference type="PROSITE" id="PS50043">
    <property type="entry name" value="HTH_LUXR_2"/>
    <property type="match status" value="1"/>
</dbReference>
<feature type="modified residue" description="4-aspartylphosphate" evidence="5">
    <location>
        <position position="56"/>
    </location>
</feature>
<dbReference type="Pfam" id="PF00196">
    <property type="entry name" value="GerE"/>
    <property type="match status" value="1"/>
</dbReference>
<feature type="domain" description="HTH luxR-type" evidence="6">
    <location>
        <begin position="148"/>
        <end position="213"/>
    </location>
</feature>
<evidence type="ECO:0000256" key="1">
    <source>
        <dbReference type="ARBA" id="ARBA00022553"/>
    </source>
</evidence>
<dbReference type="Proteomes" id="UP000027178">
    <property type="component" value="Unassembled WGS sequence"/>
</dbReference>
<dbReference type="eggNOG" id="COG2197">
    <property type="taxonomic scope" value="Bacteria"/>
</dbReference>
<keyword evidence="3" id="KW-0238">DNA-binding</keyword>
<evidence type="ECO:0000256" key="5">
    <source>
        <dbReference type="PROSITE-ProRule" id="PRU00169"/>
    </source>
</evidence>
<dbReference type="Pfam" id="PF00072">
    <property type="entry name" value="Response_reg"/>
    <property type="match status" value="1"/>
</dbReference>